<dbReference type="SUPFAM" id="SSF56601">
    <property type="entry name" value="beta-lactamase/transpeptidase-like"/>
    <property type="match status" value="1"/>
</dbReference>
<dbReference type="PANTHER" id="PTHR43283:SF17">
    <property type="entry name" value="(LOVD), PUTATIVE (AFU_ORTHOLOGUE AFUA_5G00920)-RELATED"/>
    <property type="match status" value="1"/>
</dbReference>
<comment type="similarity">
    <text evidence="1">Belongs to the class-A beta-lactamase family.</text>
</comment>
<accession>A0A084G9I4</accession>
<dbReference type="Pfam" id="PF00144">
    <property type="entry name" value="Beta-lactamase"/>
    <property type="match status" value="1"/>
</dbReference>
<dbReference type="InterPro" id="IPR050789">
    <property type="entry name" value="Diverse_Enzym_Activities"/>
</dbReference>
<dbReference type="EMBL" id="JOWA01000089">
    <property type="protein sequence ID" value="KEZ43996.1"/>
    <property type="molecule type" value="Genomic_DNA"/>
</dbReference>
<dbReference type="HOGENOM" id="CLU_020027_11_1_1"/>
<reference evidence="4 5" key="1">
    <citation type="journal article" date="2014" name="Genome Announc.">
        <title>Draft genome sequence of the pathogenic fungus Scedosporium apiospermum.</title>
        <authorList>
            <person name="Vandeputte P."/>
            <person name="Ghamrawi S."/>
            <person name="Rechenmann M."/>
            <person name="Iltis A."/>
            <person name="Giraud S."/>
            <person name="Fleury M."/>
            <person name="Thornton C."/>
            <person name="Delhaes L."/>
            <person name="Meyer W."/>
            <person name="Papon N."/>
            <person name="Bouchara J.P."/>
        </authorList>
    </citation>
    <scope>NUCLEOTIDE SEQUENCE [LARGE SCALE GENOMIC DNA]</scope>
    <source>
        <strain evidence="4 5">IHEM 14462</strain>
    </source>
</reference>
<dbReference type="VEuPathDB" id="FungiDB:SAPIO_CDS3706"/>
<keyword evidence="5" id="KW-1185">Reference proteome</keyword>
<evidence type="ECO:0000259" key="3">
    <source>
        <dbReference type="Pfam" id="PF00144"/>
    </source>
</evidence>
<dbReference type="Gene3D" id="3.40.710.10">
    <property type="entry name" value="DD-peptidase/beta-lactamase superfamily"/>
    <property type="match status" value="1"/>
</dbReference>
<dbReference type="KEGG" id="sapo:SAPIO_CDS3706"/>
<evidence type="ECO:0000313" key="4">
    <source>
        <dbReference type="EMBL" id="KEZ43996.1"/>
    </source>
</evidence>
<comment type="caution">
    <text evidence="4">The sequence shown here is derived from an EMBL/GenBank/DDBJ whole genome shotgun (WGS) entry which is preliminary data.</text>
</comment>
<dbReference type="GeneID" id="27722778"/>
<dbReference type="AlphaFoldDB" id="A0A084G9I4"/>
<gene>
    <name evidence="4" type="ORF">SAPIO_CDS3706</name>
</gene>
<feature type="domain" description="Beta-lactamase-related" evidence="3">
    <location>
        <begin position="47"/>
        <end position="340"/>
    </location>
</feature>
<dbReference type="RefSeq" id="XP_016643795.1">
    <property type="nucleotide sequence ID" value="XM_016786452.1"/>
</dbReference>
<sequence length="368" mass="41402">MATEKLDSILRNHVATDSETKGKLIGASFVVAFYTRALPGESAWRPVMQLVEQGRLKLEDDMRELVPELATMQILKGFDGDKPILEDNVNPITLWNLLTHTVGLGYDIGDPDLVKWSKAVGRTATCNDWSLEGFTTPTKFPPGEGWYYGTAIDWACQALEKITGDRLSVYVQAHIFDPLGMKDSTWWPEQLQHVTDRRVQMTYRQDDGTLQGGPAPYPIEHEIESGGSGLFTTLRDYGRFIQGFLGGELLKKETMDLMFTPQLNEQQDEMLNQVATEFHDGFKPEFPRQLRISHGIGGILNDDDCPGKRSKGSMSWSGYCNSRWVGWIDPTIGIGAAQMVFLLPYPDAVANRLWDQLERTVYSNLMAE</sequence>
<keyword evidence="2" id="KW-0378">Hydrolase</keyword>
<protein>
    <recommendedName>
        <fullName evidence="3">Beta-lactamase-related domain-containing protein</fullName>
    </recommendedName>
</protein>
<dbReference type="OMA" id="NLAWWID"/>
<name>A0A084G9I4_PSEDA</name>
<evidence type="ECO:0000256" key="1">
    <source>
        <dbReference type="ARBA" id="ARBA00009009"/>
    </source>
</evidence>
<dbReference type="InterPro" id="IPR001466">
    <property type="entry name" value="Beta-lactam-related"/>
</dbReference>
<dbReference type="OrthoDB" id="428260at2759"/>
<evidence type="ECO:0000256" key="2">
    <source>
        <dbReference type="ARBA" id="ARBA00022801"/>
    </source>
</evidence>
<evidence type="ECO:0000313" key="5">
    <source>
        <dbReference type="Proteomes" id="UP000028545"/>
    </source>
</evidence>
<organism evidence="4 5">
    <name type="scientific">Pseudallescheria apiosperma</name>
    <name type="common">Scedosporium apiospermum</name>
    <dbReference type="NCBI Taxonomy" id="563466"/>
    <lineage>
        <taxon>Eukaryota</taxon>
        <taxon>Fungi</taxon>
        <taxon>Dikarya</taxon>
        <taxon>Ascomycota</taxon>
        <taxon>Pezizomycotina</taxon>
        <taxon>Sordariomycetes</taxon>
        <taxon>Hypocreomycetidae</taxon>
        <taxon>Microascales</taxon>
        <taxon>Microascaceae</taxon>
        <taxon>Scedosporium</taxon>
    </lineage>
</organism>
<proteinExistence type="inferred from homology"/>
<dbReference type="InterPro" id="IPR012338">
    <property type="entry name" value="Beta-lactam/transpept-like"/>
</dbReference>
<dbReference type="Proteomes" id="UP000028545">
    <property type="component" value="Unassembled WGS sequence"/>
</dbReference>
<dbReference type="GO" id="GO:0016787">
    <property type="term" value="F:hydrolase activity"/>
    <property type="evidence" value="ECO:0007669"/>
    <property type="project" value="UniProtKB-KW"/>
</dbReference>
<dbReference type="PANTHER" id="PTHR43283">
    <property type="entry name" value="BETA-LACTAMASE-RELATED"/>
    <property type="match status" value="1"/>
</dbReference>